<evidence type="ECO:0000256" key="3">
    <source>
        <dbReference type="SAM" id="MobiDB-lite"/>
    </source>
</evidence>
<dbReference type="SUPFAM" id="SSF81901">
    <property type="entry name" value="HCP-like"/>
    <property type="match status" value="1"/>
</dbReference>
<name>A0A812V9G6_9DINO</name>
<feature type="repeat" description="PPR" evidence="2">
    <location>
        <begin position="560"/>
        <end position="594"/>
    </location>
</feature>
<dbReference type="OrthoDB" id="185373at2759"/>
<accession>A0A812V9G6</accession>
<dbReference type="InterPro" id="IPR051222">
    <property type="entry name" value="PPR/CCM1_RNA-binding"/>
</dbReference>
<dbReference type="Pfam" id="PF01535">
    <property type="entry name" value="PPR"/>
    <property type="match status" value="3"/>
</dbReference>
<evidence type="ECO:0000256" key="1">
    <source>
        <dbReference type="ARBA" id="ARBA00022737"/>
    </source>
</evidence>
<evidence type="ECO:0000313" key="5">
    <source>
        <dbReference type="Proteomes" id="UP000601435"/>
    </source>
</evidence>
<evidence type="ECO:0000256" key="2">
    <source>
        <dbReference type="PROSITE-ProRule" id="PRU00708"/>
    </source>
</evidence>
<feature type="repeat" description="PPR" evidence="2">
    <location>
        <begin position="668"/>
        <end position="702"/>
    </location>
</feature>
<feature type="region of interest" description="Disordered" evidence="3">
    <location>
        <begin position="928"/>
        <end position="947"/>
    </location>
</feature>
<dbReference type="PROSITE" id="PS51375">
    <property type="entry name" value="PPR"/>
    <property type="match status" value="7"/>
</dbReference>
<dbReference type="Gene3D" id="1.25.40.10">
    <property type="entry name" value="Tetratricopeptide repeat domain"/>
    <property type="match status" value="5"/>
</dbReference>
<feature type="region of interest" description="Disordered" evidence="3">
    <location>
        <begin position="46"/>
        <end position="70"/>
    </location>
</feature>
<feature type="compositionally biased region" description="Basic and acidic residues" evidence="3">
    <location>
        <begin position="1306"/>
        <end position="1322"/>
    </location>
</feature>
<reference evidence="4" key="1">
    <citation type="submission" date="2021-02" db="EMBL/GenBank/DDBJ databases">
        <authorList>
            <person name="Dougan E. K."/>
            <person name="Rhodes N."/>
            <person name="Thang M."/>
            <person name="Chan C."/>
        </authorList>
    </citation>
    <scope>NUCLEOTIDE SEQUENCE</scope>
</reference>
<dbReference type="InterPro" id="IPR011990">
    <property type="entry name" value="TPR-like_helical_dom_sf"/>
</dbReference>
<feature type="repeat" description="PPR" evidence="2">
    <location>
        <begin position="810"/>
        <end position="844"/>
    </location>
</feature>
<dbReference type="Pfam" id="PF13041">
    <property type="entry name" value="PPR_2"/>
    <property type="match status" value="4"/>
</dbReference>
<dbReference type="Proteomes" id="UP000601435">
    <property type="component" value="Unassembled WGS sequence"/>
</dbReference>
<evidence type="ECO:0000313" key="4">
    <source>
        <dbReference type="EMBL" id="CAE7617209.1"/>
    </source>
</evidence>
<evidence type="ECO:0008006" key="6">
    <source>
        <dbReference type="Google" id="ProtNLM"/>
    </source>
</evidence>
<dbReference type="Pfam" id="PF09859">
    <property type="entry name" value="Oxygenase-NA"/>
    <property type="match status" value="1"/>
</dbReference>
<proteinExistence type="predicted"/>
<comment type="caution">
    <text evidence="4">The sequence shown here is derived from an EMBL/GenBank/DDBJ whole genome shotgun (WGS) entry which is preliminary data.</text>
</comment>
<organism evidence="4 5">
    <name type="scientific">Symbiodinium necroappetens</name>
    <dbReference type="NCBI Taxonomy" id="1628268"/>
    <lineage>
        <taxon>Eukaryota</taxon>
        <taxon>Sar</taxon>
        <taxon>Alveolata</taxon>
        <taxon>Dinophyceae</taxon>
        <taxon>Suessiales</taxon>
        <taxon>Symbiodiniaceae</taxon>
        <taxon>Symbiodinium</taxon>
    </lineage>
</organism>
<feature type="compositionally biased region" description="Low complexity" evidence="3">
    <location>
        <begin position="54"/>
        <end position="68"/>
    </location>
</feature>
<dbReference type="Gene3D" id="2.60.120.620">
    <property type="entry name" value="q2cbj1_9rhob like domain"/>
    <property type="match status" value="1"/>
</dbReference>
<gene>
    <name evidence="4" type="ORF">SNEC2469_LOCUS17521</name>
</gene>
<dbReference type="PANTHER" id="PTHR47942">
    <property type="entry name" value="TETRATRICOPEPTIDE REPEAT (TPR)-LIKE SUPERFAMILY PROTEIN-RELATED"/>
    <property type="match status" value="1"/>
</dbReference>
<feature type="repeat" description="PPR" evidence="2">
    <location>
        <begin position="739"/>
        <end position="773"/>
    </location>
</feature>
<protein>
    <recommendedName>
        <fullName evidence="6">Pentatricopeptide repeat-containing protein, chloroplastic</fullName>
    </recommendedName>
</protein>
<feature type="repeat" description="PPR" evidence="2">
    <location>
        <begin position="418"/>
        <end position="452"/>
    </location>
</feature>
<sequence>MATPTTAWMPGRVARRSCLQKACQRVGLLAGTIVVILGRGSAFAATQQAPRPGQPDSAASQPQQAESQRLAARGALLEAIKSLDRGFAATKENRSDVSGRIADLVGWNPTSDPTSKLGWVDESEGTKTKAKLANTYEDAPLREAKESWKHWEQVKKGRAELTGSFGSGLYKALTAMRQLRKSGSEVEEELRAALKGPASAKLLSEMEALPAALLRDDAIDLLPPVLQVLQDWNKRAEMSTYAALMAAQLRRRDFAGVGVTASKLPEDSLTPKMRAILAAAAAQRGKLEEAVRQLERLPDSDSGPRFLTPSTAGQILSLANKEQRGAEVQAQLQRIGVQPLQDGKDSNAEMQRAVTTMTAYVKNKDLPNVTAVFNRLKKNGVVMRSQIYNCYLDACVQCHDIDAALSLFEEMKQLGFVDVVSYNTVLKGYLASGRLGEARSLVQEMTSRGLAANKVTYNELLNAKVAARDRVGMWSIVDQMLQAGLKANLITCSILLKSLTQHSAETDLARVLSLIDSVEEPIDEVLFSSIIEACIRIKRLDSLSDFIGRYKVKGLFKNISAPIYGAMIKAFGEAGHLHQVRELWAQLQSHNVKPTAITIGCVVEALVINKQGEEAWQLVQDQLQYDDRKSMINTVVYSTVLKGFAVSKRIDKVLAVYKEMRNNNIACNTITYNTMLDACAKCNAMEKASMLLEDMRETNIEPDIITYSTIIKGYCLNGDVERALSVLEEMRRDGHFLPDEIMYNSILDGCTKQRNVSEALRLLDEMKASGIKPSNYTLSILVKLLGNARRLGQAMQMVEDLSSQNGLKPNIQVYTCLIHACFQNRRFERALSVYEKMIKEGCRADEKFYAVLARGCLQLHQPGKAMEVIRAAYNLPGSSLPSGPRAVGVEGLEELLQKIGKEEQEAADELTQELKNYGVQTAGAKSWSSGARVAGGPSRERRRGGGNWTLIYTDAPDIIGIPTSPFSTLGRIGQEIDASSGTIANVIEYRPSSFAVGIKDSVLEDAFVQRVFTDYKVASPTTVELNIRGLGLAPQRIFGVDVPEARLEEAICSDVEKRIAEGRRMLDSEGFLVLERLLDLETIERLGEMVRGDVDSLWPEGLVDCTPAKPGDLAAMRIVDLKAMNFGYGKFAYLREPLPSPLNALREALYTALAPVANAQIEMFRAETSPKPLALEAYPPKISDLWEICKAAAPPQRLPTSIALRYCPGGFMEPHRDLQGTVMFPFQVMCPLSDPGEDYEGGRFFVQPGKRNVDRRHCQELFKGDVVIFRSGLYHGLEELTSGTRYAIAMQFALSHLTESPSKPRQTWEEKQERQRRAEEEARPLDRRRLHLVAFKVNLRGPLGPESLRMEGSRLAFDMGCCD</sequence>
<dbReference type="SUPFAM" id="SSF51197">
    <property type="entry name" value="Clavaminate synthase-like"/>
    <property type="match status" value="1"/>
</dbReference>
<keyword evidence="5" id="KW-1185">Reference proteome</keyword>
<feature type="repeat" description="PPR" evidence="2">
    <location>
        <begin position="633"/>
        <end position="667"/>
    </location>
</feature>
<dbReference type="EMBL" id="CAJNJA010029030">
    <property type="protein sequence ID" value="CAE7617209.1"/>
    <property type="molecule type" value="Genomic_DNA"/>
</dbReference>
<feature type="repeat" description="PPR" evidence="2">
    <location>
        <begin position="703"/>
        <end position="737"/>
    </location>
</feature>
<feature type="region of interest" description="Disordered" evidence="3">
    <location>
        <begin position="1300"/>
        <end position="1322"/>
    </location>
</feature>
<dbReference type="InterPro" id="IPR002885">
    <property type="entry name" value="PPR_rpt"/>
</dbReference>
<keyword evidence="1" id="KW-0677">Repeat</keyword>
<dbReference type="NCBIfam" id="TIGR00756">
    <property type="entry name" value="PPR"/>
    <property type="match status" value="8"/>
</dbReference>
<dbReference type="InterPro" id="IPR018655">
    <property type="entry name" value="DUF2086"/>
</dbReference>
<dbReference type="PANTHER" id="PTHR47942:SF16">
    <property type="entry name" value="PENTATRICOPEPTIDE REPEAT DOMAIN CONTAINING PROTEIN-RELATED"/>
    <property type="match status" value="1"/>
</dbReference>